<organism evidence="3">
    <name type="scientific">hydrothermal vent metagenome</name>
    <dbReference type="NCBI Taxonomy" id="652676"/>
    <lineage>
        <taxon>unclassified sequences</taxon>
        <taxon>metagenomes</taxon>
        <taxon>ecological metagenomes</taxon>
    </lineage>
</organism>
<evidence type="ECO:0000313" key="3">
    <source>
        <dbReference type="EMBL" id="VAX38978.1"/>
    </source>
</evidence>
<gene>
    <name evidence="3" type="ORF">MNBD_PLANCTO03-292</name>
</gene>
<dbReference type="AlphaFoldDB" id="A0A3B1DS68"/>
<dbReference type="EC" id="5.3.1.8" evidence="3"/>
<dbReference type="InterPro" id="IPR011051">
    <property type="entry name" value="RmlC_Cupin_sf"/>
</dbReference>
<keyword evidence="1" id="KW-0479">Metal-binding</keyword>
<keyword evidence="2" id="KW-0862">Zinc</keyword>
<feature type="non-terminal residue" evidence="3">
    <location>
        <position position="1"/>
    </location>
</feature>
<dbReference type="PANTHER" id="PTHR42742:SF3">
    <property type="entry name" value="FRUCTOKINASE"/>
    <property type="match status" value="1"/>
</dbReference>
<keyword evidence="3" id="KW-0413">Isomerase</keyword>
<evidence type="ECO:0000256" key="1">
    <source>
        <dbReference type="ARBA" id="ARBA00022723"/>
    </source>
</evidence>
<reference evidence="3" key="1">
    <citation type="submission" date="2018-06" db="EMBL/GenBank/DDBJ databases">
        <authorList>
            <person name="Zhirakovskaya E."/>
        </authorList>
    </citation>
    <scope>NUCLEOTIDE SEQUENCE</scope>
</reference>
<dbReference type="SUPFAM" id="SSF51182">
    <property type="entry name" value="RmlC-like cupins"/>
    <property type="match status" value="1"/>
</dbReference>
<dbReference type="EMBL" id="UOGK01000177">
    <property type="protein sequence ID" value="VAX38978.1"/>
    <property type="molecule type" value="Genomic_DNA"/>
</dbReference>
<dbReference type="Gene3D" id="2.60.120.10">
    <property type="entry name" value="Jelly Rolls"/>
    <property type="match status" value="1"/>
</dbReference>
<dbReference type="GO" id="GO:0046872">
    <property type="term" value="F:metal ion binding"/>
    <property type="evidence" value="ECO:0007669"/>
    <property type="project" value="UniProtKB-KW"/>
</dbReference>
<accession>A0A3B1DS68</accession>
<dbReference type="GO" id="GO:0004476">
    <property type="term" value="F:mannose-6-phosphate isomerase activity"/>
    <property type="evidence" value="ECO:0007669"/>
    <property type="project" value="UniProtKB-EC"/>
</dbReference>
<protein>
    <submittedName>
        <fullName evidence="3">Mannose-6-phosphate isomerase</fullName>
        <ecNumber evidence="3">5.3.1.8</ecNumber>
    </submittedName>
</protein>
<dbReference type="PANTHER" id="PTHR42742">
    <property type="entry name" value="TRANSCRIPTIONAL REPRESSOR MPRA"/>
    <property type="match status" value="1"/>
</dbReference>
<dbReference type="InterPro" id="IPR014710">
    <property type="entry name" value="RmlC-like_jellyroll"/>
</dbReference>
<proteinExistence type="predicted"/>
<evidence type="ECO:0000256" key="2">
    <source>
        <dbReference type="ARBA" id="ARBA00022833"/>
    </source>
</evidence>
<sequence length="169" mass="17114">GQGEGVVELLDAVPAVVGDCHNLPSGTVHALGAGVLVAEVQTPSDTTFRVYDWAKEYGRTGRELHVEQALACIDFASVAEAVRAPAETGVAQLVTTEFYSVIAIGSGLSMPIEGGRCLVVVGVDGTTTITPDNTTATVLARGGVALVPAGVRGRIAAGAGSRGLVFQLG</sequence>
<dbReference type="InterPro" id="IPR051804">
    <property type="entry name" value="Carb_Metab_Reg_Kinase/Isom"/>
</dbReference>
<name>A0A3B1DS68_9ZZZZ</name>